<dbReference type="EMBL" id="JUFZ01000070">
    <property type="protein sequence ID" value="KIC07022.1"/>
    <property type="molecule type" value="Genomic_DNA"/>
</dbReference>
<dbReference type="EMBL" id="CP094242">
    <property type="protein sequence ID" value="UNV87072.1"/>
    <property type="molecule type" value="Genomic_DNA"/>
</dbReference>
<protein>
    <submittedName>
        <fullName evidence="2">Uncharacterized protein</fullName>
    </submittedName>
</protein>
<dbReference type="Proteomes" id="UP000829504">
    <property type="component" value="Chromosome"/>
</dbReference>
<name>A0A0C1GYX1_9NEIS</name>
<proteinExistence type="predicted"/>
<dbReference type="AlphaFoldDB" id="A0A0C1GYX1"/>
<dbReference type="Proteomes" id="UP000031390">
    <property type="component" value="Unassembled WGS sequence"/>
</dbReference>
<keyword evidence="5" id="KW-1185">Reference proteome</keyword>
<evidence type="ECO:0000313" key="2">
    <source>
        <dbReference type="EMBL" id="KIC07022.1"/>
    </source>
</evidence>
<accession>A0A0C1GYX1</accession>
<evidence type="ECO:0000313" key="5">
    <source>
        <dbReference type="Proteomes" id="UP000829504"/>
    </source>
</evidence>
<dbReference type="RefSeq" id="WP_156122130.1">
    <property type="nucleotide sequence ID" value="NZ_CP094242.1"/>
</dbReference>
<evidence type="ECO:0000256" key="1">
    <source>
        <dbReference type="SAM" id="MobiDB-lite"/>
    </source>
</evidence>
<sequence length="50" mass="5619">MDSDYQAASFAGVAHATTPHSDNLIPARPRLSDDLFFRYHNARHKHGQTP</sequence>
<reference evidence="3 5" key="2">
    <citation type="submission" date="2022-03" db="EMBL/GenBank/DDBJ databases">
        <title>Genome sequencing of Morococcus cerebrosus.</title>
        <authorList>
            <person name="Baek M.-G."/>
            <person name="Yi H."/>
        </authorList>
    </citation>
    <scope>NUCLEOTIDE SEQUENCE [LARGE SCALE GENOMIC DNA]</scope>
    <source>
        <strain evidence="3 5">CIP 81.93</strain>
    </source>
</reference>
<organism evidence="2 4">
    <name type="scientific">Morococcus cerebrosus</name>
    <dbReference type="NCBI Taxonomy" id="1056807"/>
    <lineage>
        <taxon>Bacteria</taxon>
        <taxon>Pseudomonadati</taxon>
        <taxon>Pseudomonadota</taxon>
        <taxon>Betaproteobacteria</taxon>
        <taxon>Neisseriales</taxon>
        <taxon>Neisseriaceae</taxon>
        <taxon>Morococcus</taxon>
    </lineage>
</organism>
<reference evidence="2 4" key="1">
    <citation type="submission" date="2014-12" db="EMBL/GenBank/DDBJ databases">
        <title>Genome sequence of Morococcus cerebrosus.</title>
        <authorList>
            <person name="Shin S.-K."/>
            <person name="Yi H."/>
        </authorList>
    </citation>
    <scope>NUCLEOTIDE SEQUENCE [LARGE SCALE GENOMIC DNA]</scope>
    <source>
        <strain evidence="2 4">CIP 81.93</strain>
    </source>
</reference>
<evidence type="ECO:0000313" key="3">
    <source>
        <dbReference type="EMBL" id="UNV87072.1"/>
    </source>
</evidence>
<evidence type="ECO:0000313" key="4">
    <source>
        <dbReference type="Proteomes" id="UP000031390"/>
    </source>
</evidence>
<feature type="region of interest" description="Disordered" evidence="1">
    <location>
        <begin position="1"/>
        <end position="26"/>
    </location>
</feature>
<gene>
    <name evidence="2" type="ORF">MCC93_15590</name>
    <name evidence="3" type="ORF">MON37_10535</name>
</gene>